<organism evidence="10 11">
    <name type="scientific">Brevifollis gellanilyticus</name>
    <dbReference type="NCBI Taxonomy" id="748831"/>
    <lineage>
        <taxon>Bacteria</taxon>
        <taxon>Pseudomonadati</taxon>
        <taxon>Verrucomicrobiota</taxon>
        <taxon>Verrucomicrobiia</taxon>
        <taxon>Verrucomicrobiales</taxon>
        <taxon>Verrucomicrobiaceae</taxon>
    </lineage>
</organism>
<accession>A0A512MBV8</accession>
<dbReference type="OrthoDB" id="9814417at2"/>
<evidence type="ECO:0000256" key="1">
    <source>
        <dbReference type="ARBA" id="ARBA00004141"/>
    </source>
</evidence>
<dbReference type="Gene3D" id="1.10.357.140">
    <property type="entry name" value="UbiA prenyltransferase"/>
    <property type="match status" value="1"/>
</dbReference>
<evidence type="ECO:0000313" key="10">
    <source>
        <dbReference type="EMBL" id="GEP44206.1"/>
    </source>
</evidence>
<feature type="transmembrane region" description="Helical" evidence="9">
    <location>
        <begin position="269"/>
        <end position="287"/>
    </location>
</feature>
<dbReference type="GO" id="GO:0006784">
    <property type="term" value="P:heme A biosynthetic process"/>
    <property type="evidence" value="ECO:0007669"/>
    <property type="project" value="TreeGrafter"/>
</dbReference>
<sequence>MSDNVTQPEESKITGKQEADGAFTLRDLLALTKFRLSALVIVTTFVAFWLRAGTKMDIWLLVHTIIGSTLAAFGSAVFNQLMEIEPDSRMKRTADRPLPAGRISPSAAFGIGWLLSALGLIHLVHRVNAESAALTAMTLATYLFIYTPLKRQSTVNTLVGAVSGALPPLIGWVGAAGPSPINGSYFRWDLLVEPGAIYLFALLFLWQLPHFLAINWMYRDEYVRGGFVMLANDDEQGARTSRHALAWSIAMLLLMFQPVIYGLVKTWLFLPPSLLLNLWLCQRAVAFQKNPDRASARRLFFGTLIYLPVILALSMLTWK</sequence>
<feature type="transmembrane region" description="Helical" evidence="9">
    <location>
        <begin position="299"/>
        <end position="318"/>
    </location>
</feature>
<dbReference type="InterPro" id="IPR000537">
    <property type="entry name" value="UbiA_prenyltransferase"/>
</dbReference>
<feature type="transmembrane region" description="Helical" evidence="9">
    <location>
        <begin position="34"/>
        <end position="52"/>
    </location>
</feature>
<name>A0A512MBV8_9BACT</name>
<protein>
    <recommendedName>
        <fullName evidence="9">Protoheme IX farnesyltransferase</fullName>
        <ecNumber evidence="9">2.5.1.141</ecNumber>
    </recommendedName>
    <alternativeName>
        <fullName evidence="9">Heme B farnesyltransferase</fullName>
    </alternativeName>
    <alternativeName>
        <fullName evidence="9">Heme O synthase</fullName>
    </alternativeName>
</protein>
<keyword evidence="6 9" id="KW-0350">Heme biosynthesis</keyword>
<dbReference type="Pfam" id="PF01040">
    <property type="entry name" value="UbiA"/>
    <property type="match status" value="1"/>
</dbReference>
<evidence type="ECO:0000256" key="9">
    <source>
        <dbReference type="HAMAP-Rule" id="MF_00154"/>
    </source>
</evidence>
<feature type="transmembrane region" description="Helical" evidence="9">
    <location>
        <begin position="195"/>
        <end position="218"/>
    </location>
</feature>
<keyword evidence="3 9" id="KW-0808">Transferase</keyword>
<comment type="miscellaneous">
    <text evidence="9">Carbon 2 of the heme B porphyrin ring is defined according to the Fischer nomenclature.</text>
</comment>
<feature type="transmembrane region" description="Helical" evidence="9">
    <location>
        <begin position="131"/>
        <end position="149"/>
    </location>
</feature>
<keyword evidence="7 9" id="KW-0472">Membrane</keyword>
<dbReference type="CDD" id="cd13957">
    <property type="entry name" value="PT_UbiA_Cox10"/>
    <property type="match status" value="1"/>
</dbReference>
<comment type="function">
    <text evidence="9">Converts heme B (protoheme IX) to heme O by substitution of the vinyl group on carbon 2 of heme B porphyrin ring with a hydroxyethyl farnesyl side group.</text>
</comment>
<evidence type="ECO:0000256" key="7">
    <source>
        <dbReference type="ARBA" id="ARBA00023136"/>
    </source>
</evidence>
<evidence type="ECO:0000256" key="3">
    <source>
        <dbReference type="ARBA" id="ARBA00022679"/>
    </source>
</evidence>
<dbReference type="Proteomes" id="UP000321577">
    <property type="component" value="Unassembled WGS sequence"/>
</dbReference>
<feature type="transmembrane region" description="Helical" evidence="9">
    <location>
        <begin position="103"/>
        <end position="125"/>
    </location>
</feature>
<keyword evidence="4 9" id="KW-0812">Transmembrane</keyword>
<keyword evidence="11" id="KW-1185">Reference proteome</keyword>
<feature type="transmembrane region" description="Helical" evidence="9">
    <location>
        <begin position="244"/>
        <end position="263"/>
    </location>
</feature>
<dbReference type="HAMAP" id="MF_00154">
    <property type="entry name" value="CyoE_CtaB"/>
    <property type="match status" value="1"/>
</dbReference>
<evidence type="ECO:0000256" key="2">
    <source>
        <dbReference type="ARBA" id="ARBA00022475"/>
    </source>
</evidence>
<comment type="caution">
    <text evidence="10">The sequence shown here is derived from an EMBL/GenBank/DDBJ whole genome shotgun (WGS) entry which is preliminary data.</text>
</comment>
<dbReference type="PANTHER" id="PTHR43448:SF2">
    <property type="entry name" value="PROTOHEME IX FARNESYLTRANSFERASE, MITOCHONDRIAL"/>
    <property type="match status" value="1"/>
</dbReference>
<proteinExistence type="inferred from homology"/>
<dbReference type="GO" id="GO:0048034">
    <property type="term" value="P:heme O biosynthetic process"/>
    <property type="evidence" value="ECO:0007669"/>
    <property type="project" value="UniProtKB-UniRule"/>
</dbReference>
<dbReference type="PANTHER" id="PTHR43448">
    <property type="entry name" value="PROTOHEME IX FARNESYLTRANSFERASE, MITOCHONDRIAL"/>
    <property type="match status" value="1"/>
</dbReference>
<evidence type="ECO:0000256" key="6">
    <source>
        <dbReference type="ARBA" id="ARBA00023133"/>
    </source>
</evidence>
<evidence type="ECO:0000256" key="8">
    <source>
        <dbReference type="ARBA" id="ARBA00047690"/>
    </source>
</evidence>
<dbReference type="AlphaFoldDB" id="A0A512MBV8"/>
<gene>
    <name evidence="9 10" type="primary">ctaB</name>
    <name evidence="10" type="ORF">BGE01nite_34970</name>
</gene>
<keyword evidence="2 9" id="KW-1003">Cell membrane</keyword>
<dbReference type="GO" id="GO:0008495">
    <property type="term" value="F:protoheme IX farnesyltransferase activity"/>
    <property type="evidence" value="ECO:0007669"/>
    <property type="project" value="UniProtKB-UniRule"/>
</dbReference>
<dbReference type="InterPro" id="IPR006369">
    <property type="entry name" value="Protohaem_IX_farnesylTrfase"/>
</dbReference>
<comment type="pathway">
    <text evidence="9">Porphyrin-containing compound metabolism; heme O biosynthesis; heme O from protoheme: step 1/1.</text>
</comment>
<evidence type="ECO:0000256" key="5">
    <source>
        <dbReference type="ARBA" id="ARBA00022989"/>
    </source>
</evidence>
<dbReference type="GO" id="GO:0005886">
    <property type="term" value="C:plasma membrane"/>
    <property type="evidence" value="ECO:0007669"/>
    <property type="project" value="UniProtKB-SubCell"/>
</dbReference>
<dbReference type="InterPro" id="IPR044878">
    <property type="entry name" value="UbiA_sf"/>
</dbReference>
<dbReference type="EC" id="2.5.1.141" evidence="9"/>
<comment type="similarity">
    <text evidence="9">Belongs to the UbiA prenyltransferase family. Protoheme IX farnesyltransferase subfamily.</text>
</comment>
<dbReference type="NCBIfam" id="TIGR01473">
    <property type="entry name" value="cyoE_ctaB"/>
    <property type="match status" value="1"/>
</dbReference>
<evidence type="ECO:0000313" key="11">
    <source>
        <dbReference type="Proteomes" id="UP000321577"/>
    </source>
</evidence>
<feature type="transmembrane region" description="Helical" evidence="9">
    <location>
        <begin position="156"/>
        <end position="175"/>
    </location>
</feature>
<reference evidence="10 11" key="1">
    <citation type="submission" date="2019-07" db="EMBL/GenBank/DDBJ databases">
        <title>Whole genome shotgun sequence of Brevifollis gellanilyticus NBRC 108608.</title>
        <authorList>
            <person name="Hosoyama A."/>
            <person name="Uohara A."/>
            <person name="Ohji S."/>
            <person name="Ichikawa N."/>
        </authorList>
    </citation>
    <scope>NUCLEOTIDE SEQUENCE [LARGE SCALE GENOMIC DNA]</scope>
    <source>
        <strain evidence="10 11">NBRC 108608</strain>
    </source>
</reference>
<feature type="transmembrane region" description="Helical" evidence="9">
    <location>
        <begin position="58"/>
        <end position="82"/>
    </location>
</feature>
<dbReference type="RefSeq" id="WP_146851928.1">
    <property type="nucleotide sequence ID" value="NZ_BKAG01000026.1"/>
</dbReference>
<evidence type="ECO:0000256" key="4">
    <source>
        <dbReference type="ARBA" id="ARBA00022692"/>
    </source>
</evidence>
<dbReference type="EMBL" id="BKAG01000026">
    <property type="protein sequence ID" value="GEP44206.1"/>
    <property type="molecule type" value="Genomic_DNA"/>
</dbReference>
<dbReference type="UniPathway" id="UPA00834">
    <property type="reaction ID" value="UER00712"/>
</dbReference>
<comment type="subcellular location">
    <subcellularLocation>
        <location evidence="9">Cell membrane</location>
        <topology evidence="9">Multi-pass membrane protein</topology>
    </subcellularLocation>
    <subcellularLocation>
        <location evidence="1">Membrane</location>
        <topology evidence="1">Multi-pass membrane protein</topology>
    </subcellularLocation>
</comment>
<comment type="catalytic activity">
    <reaction evidence="8 9">
        <text>heme b + (2E,6E)-farnesyl diphosphate + H2O = Fe(II)-heme o + diphosphate</text>
        <dbReference type="Rhea" id="RHEA:28070"/>
        <dbReference type="ChEBI" id="CHEBI:15377"/>
        <dbReference type="ChEBI" id="CHEBI:33019"/>
        <dbReference type="ChEBI" id="CHEBI:60344"/>
        <dbReference type="ChEBI" id="CHEBI:60530"/>
        <dbReference type="ChEBI" id="CHEBI:175763"/>
        <dbReference type="EC" id="2.5.1.141"/>
    </reaction>
</comment>
<keyword evidence="5 9" id="KW-1133">Transmembrane helix</keyword>